<feature type="transmembrane region" description="Helical" evidence="1">
    <location>
        <begin position="7"/>
        <end position="30"/>
    </location>
</feature>
<dbReference type="Proteomes" id="UP001548590">
    <property type="component" value="Unassembled WGS sequence"/>
</dbReference>
<feature type="transmembrane region" description="Helical" evidence="1">
    <location>
        <begin position="58"/>
        <end position="75"/>
    </location>
</feature>
<sequence>MSRKVFCIYIGCSILVWAIFLSPALFSGWFPLDLPALVKIGSNFSDWFDWIVNPNTGSGRYVPVYWLFYALNYYIFGANFSLYFLFVTLLYISSAAIWGAVLLSLRRSVFWGVGLVVLIAVGSPVAESVYTLGKPEPLACFFVSLFLIVFFNGAFGVLRGAYRNFALVLLFLLSLWSKETSLALVGFAVTGVFVSLLVRRVRSEAGQLIFVDYLRLLGVLFIGALISRVPYYFFEKAGNDPSYVSYEVSWSLVRDNFLFYVAQQPDVFLFGLVSAFLLGYLFWRIYFWRVKCEGEDDRSVVFMISLCSLGWAFYLALLMWRWPMPYYMLFPALLFKVCAVYAGGKVLEGALRSLPKLVFYGMVFCATAYGMLSMYYVALSQVQYSLVYESALRSYVEKSGGSGRLMLESYPFYSEQVGGTGDVLEFLGGRESGVWGLADALDPAQVDKPDLLKLLGVTKADLDGNYKNFPSKGDYVLAFTGRKVGTWFLRGVAPYYQEESLLKKWNSYEMELVSEKELSAPAFFFSLWDSSPKIEETSVGYKLYRILGEEPRQVWRGLYPDGWGGKEVSLKVNSSFDSDVVAKISVPDFGLPNTISIFKDGILFKELDFRNTDEKTVVLAMYGDREHEFRFVARSTVSPFELGMNKDRRDLGFMLSLSQVSKIK</sequence>
<keyword evidence="1" id="KW-0472">Membrane</keyword>
<keyword evidence="1" id="KW-1133">Transmembrane helix</keyword>
<protein>
    <recommendedName>
        <fullName evidence="4">Glycosyltransferase RgtA/B/C/D-like domain-containing protein</fullName>
    </recommendedName>
</protein>
<feature type="transmembrane region" description="Helical" evidence="1">
    <location>
        <begin position="109"/>
        <end position="126"/>
    </location>
</feature>
<evidence type="ECO:0000256" key="1">
    <source>
        <dbReference type="SAM" id="Phobius"/>
    </source>
</evidence>
<keyword evidence="1" id="KW-0812">Transmembrane</keyword>
<feature type="transmembrane region" description="Helical" evidence="1">
    <location>
        <begin position="213"/>
        <end position="234"/>
    </location>
</feature>
<evidence type="ECO:0000313" key="3">
    <source>
        <dbReference type="Proteomes" id="UP001548590"/>
    </source>
</evidence>
<keyword evidence="3" id="KW-1185">Reference proteome</keyword>
<evidence type="ECO:0000313" key="2">
    <source>
        <dbReference type="EMBL" id="MET1489193.1"/>
    </source>
</evidence>
<name>A0ABV2CMQ7_9RHOO</name>
<evidence type="ECO:0008006" key="4">
    <source>
        <dbReference type="Google" id="ProtNLM"/>
    </source>
</evidence>
<comment type="caution">
    <text evidence="2">The sequence shown here is derived from an EMBL/GenBank/DDBJ whole genome shotgun (WGS) entry which is preliminary data.</text>
</comment>
<gene>
    <name evidence="2" type="ORF">ABVT11_05110</name>
</gene>
<organism evidence="2 3">
    <name type="scientific">Uliginosibacterium paludis</name>
    <dbReference type="NCBI Taxonomy" id="1615952"/>
    <lineage>
        <taxon>Bacteria</taxon>
        <taxon>Pseudomonadati</taxon>
        <taxon>Pseudomonadota</taxon>
        <taxon>Betaproteobacteria</taxon>
        <taxon>Rhodocyclales</taxon>
        <taxon>Zoogloeaceae</taxon>
        <taxon>Uliginosibacterium</taxon>
    </lineage>
</organism>
<feature type="transmembrane region" description="Helical" evidence="1">
    <location>
        <begin position="267"/>
        <end position="287"/>
    </location>
</feature>
<feature type="transmembrane region" description="Helical" evidence="1">
    <location>
        <begin position="359"/>
        <end position="378"/>
    </location>
</feature>
<feature type="transmembrane region" description="Helical" evidence="1">
    <location>
        <begin position="299"/>
        <end position="320"/>
    </location>
</feature>
<feature type="transmembrane region" description="Helical" evidence="1">
    <location>
        <begin position="82"/>
        <end position="103"/>
    </location>
</feature>
<dbReference type="RefSeq" id="WP_345924362.1">
    <property type="nucleotide sequence ID" value="NZ_JBDIVF010000001.1"/>
</dbReference>
<feature type="transmembrane region" description="Helical" evidence="1">
    <location>
        <begin position="182"/>
        <end position="201"/>
    </location>
</feature>
<accession>A0ABV2CMQ7</accession>
<feature type="transmembrane region" description="Helical" evidence="1">
    <location>
        <begin position="138"/>
        <end position="162"/>
    </location>
</feature>
<proteinExistence type="predicted"/>
<reference evidence="2 3" key="1">
    <citation type="submission" date="2024-07" db="EMBL/GenBank/DDBJ databases">
        <title>Uliginosibacterium paludis KCTC:42655.</title>
        <authorList>
            <person name="Kim M.K."/>
        </authorList>
    </citation>
    <scope>NUCLEOTIDE SEQUENCE [LARGE SCALE GENOMIC DNA]</scope>
    <source>
        <strain evidence="2 3">KCTC 42655</strain>
    </source>
</reference>
<dbReference type="EMBL" id="JBEWLZ010000002">
    <property type="protein sequence ID" value="MET1489193.1"/>
    <property type="molecule type" value="Genomic_DNA"/>
</dbReference>
<feature type="transmembrane region" description="Helical" evidence="1">
    <location>
        <begin position="326"/>
        <end position="347"/>
    </location>
</feature>